<feature type="compositionally biased region" description="Polar residues" evidence="1">
    <location>
        <begin position="31"/>
        <end position="46"/>
    </location>
</feature>
<comment type="caution">
    <text evidence="2">The sequence shown here is derived from an EMBL/GenBank/DDBJ whole genome shotgun (WGS) entry which is preliminary data.</text>
</comment>
<dbReference type="AlphaFoldDB" id="A0A5B7EHA5"/>
<evidence type="ECO:0000313" key="3">
    <source>
        <dbReference type="Proteomes" id="UP000324222"/>
    </source>
</evidence>
<accession>A0A5B7EHA5</accession>
<evidence type="ECO:0000256" key="1">
    <source>
        <dbReference type="SAM" id="MobiDB-lite"/>
    </source>
</evidence>
<keyword evidence="3" id="KW-1185">Reference proteome</keyword>
<gene>
    <name evidence="2" type="ORF">E2C01_026023</name>
</gene>
<protein>
    <submittedName>
        <fullName evidence="2">Uncharacterized protein</fullName>
    </submittedName>
</protein>
<feature type="region of interest" description="Disordered" evidence="1">
    <location>
        <begin position="20"/>
        <end position="46"/>
    </location>
</feature>
<evidence type="ECO:0000313" key="2">
    <source>
        <dbReference type="EMBL" id="MPC32697.1"/>
    </source>
</evidence>
<organism evidence="2 3">
    <name type="scientific">Portunus trituberculatus</name>
    <name type="common">Swimming crab</name>
    <name type="synonym">Neptunus trituberculatus</name>
    <dbReference type="NCBI Taxonomy" id="210409"/>
    <lineage>
        <taxon>Eukaryota</taxon>
        <taxon>Metazoa</taxon>
        <taxon>Ecdysozoa</taxon>
        <taxon>Arthropoda</taxon>
        <taxon>Crustacea</taxon>
        <taxon>Multicrustacea</taxon>
        <taxon>Malacostraca</taxon>
        <taxon>Eumalacostraca</taxon>
        <taxon>Eucarida</taxon>
        <taxon>Decapoda</taxon>
        <taxon>Pleocyemata</taxon>
        <taxon>Brachyura</taxon>
        <taxon>Eubrachyura</taxon>
        <taxon>Portunoidea</taxon>
        <taxon>Portunidae</taxon>
        <taxon>Portuninae</taxon>
        <taxon>Portunus</taxon>
    </lineage>
</organism>
<dbReference type="EMBL" id="VSRR010002675">
    <property type="protein sequence ID" value="MPC32697.1"/>
    <property type="molecule type" value="Genomic_DNA"/>
</dbReference>
<proteinExistence type="predicted"/>
<dbReference type="Proteomes" id="UP000324222">
    <property type="component" value="Unassembled WGS sequence"/>
</dbReference>
<sequence length="108" mass="11516">MVEGYSRSVGGWVVTPISKEPAHLSTHRSSRTSNISLGLSNDSRQKNTNQSYLQLIKIKLSIFPVCSLAIGEDACSTHHGGARAHVGHGGREVQEARIVSGDAHLNAA</sequence>
<reference evidence="2 3" key="1">
    <citation type="submission" date="2019-05" db="EMBL/GenBank/DDBJ databases">
        <title>Another draft genome of Portunus trituberculatus and its Hox gene families provides insights of decapod evolution.</title>
        <authorList>
            <person name="Jeong J.-H."/>
            <person name="Song I."/>
            <person name="Kim S."/>
            <person name="Choi T."/>
            <person name="Kim D."/>
            <person name="Ryu S."/>
            <person name="Kim W."/>
        </authorList>
    </citation>
    <scope>NUCLEOTIDE SEQUENCE [LARGE SCALE GENOMIC DNA]</scope>
    <source>
        <tissue evidence="2">Muscle</tissue>
    </source>
</reference>
<name>A0A5B7EHA5_PORTR</name>